<accession>A0A0N4XM17</accession>
<sequence>LRKKKEFNLSRTFVFRRSRNLFVKADPYFDHGIIQCVNEFVYQRTYKDGLGEITYF</sequence>
<reference evidence="1" key="1">
    <citation type="submission" date="2017-02" db="UniProtKB">
        <authorList>
            <consortium name="WormBaseParasite"/>
        </authorList>
    </citation>
    <scope>IDENTIFICATION</scope>
</reference>
<dbReference type="WBParaSite" id="NBR_0000356901-mRNA-1">
    <property type="protein sequence ID" value="NBR_0000356901-mRNA-1"/>
    <property type="gene ID" value="NBR_0000356901"/>
</dbReference>
<evidence type="ECO:0000313" key="1">
    <source>
        <dbReference type="WBParaSite" id="NBR_0000356901-mRNA-1"/>
    </source>
</evidence>
<proteinExistence type="predicted"/>
<name>A0A0N4XM17_NIPBR</name>
<protein>
    <submittedName>
        <fullName evidence="1">Transposase</fullName>
    </submittedName>
</protein>
<organism evidence="1">
    <name type="scientific">Nippostrongylus brasiliensis</name>
    <name type="common">Rat hookworm</name>
    <dbReference type="NCBI Taxonomy" id="27835"/>
    <lineage>
        <taxon>Eukaryota</taxon>
        <taxon>Metazoa</taxon>
        <taxon>Ecdysozoa</taxon>
        <taxon>Nematoda</taxon>
        <taxon>Chromadorea</taxon>
        <taxon>Rhabditida</taxon>
        <taxon>Rhabditina</taxon>
        <taxon>Rhabditomorpha</taxon>
        <taxon>Strongyloidea</taxon>
        <taxon>Heligmosomidae</taxon>
        <taxon>Nippostrongylus</taxon>
    </lineage>
</organism>
<dbReference type="AlphaFoldDB" id="A0A0N4XM17"/>